<dbReference type="Proteomes" id="UP000177987">
    <property type="component" value="Unassembled WGS sequence"/>
</dbReference>
<evidence type="ECO:0000313" key="1">
    <source>
        <dbReference type="EMBL" id="OHA83803.1"/>
    </source>
</evidence>
<dbReference type="EMBL" id="MHUW01000013">
    <property type="protein sequence ID" value="OHA83803.1"/>
    <property type="molecule type" value="Genomic_DNA"/>
</dbReference>
<comment type="caution">
    <text evidence="1">The sequence shown here is derived from an EMBL/GenBank/DDBJ whole genome shotgun (WGS) entry which is preliminary data.</text>
</comment>
<organism evidence="1 2">
    <name type="scientific">Candidatus Yonathbacteria bacterium RIFCSPLOWO2_01_FULL_47_33b</name>
    <dbReference type="NCBI Taxonomy" id="1802727"/>
    <lineage>
        <taxon>Bacteria</taxon>
        <taxon>Candidatus Yonathiibacteriota</taxon>
    </lineage>
</organism>
<name>A0A1G2SFK0_9BACT</name>
<protein>
    <submittedName>
        <fullName evidence="1">Uncharacterized protein</fullName>
    </submittedName>
</protein>
<gene>
    <name evidence="1" type="ORF">A2937_01895</name>
</gene>
<evidence type="ECO:0000313" key="2">
    <source>
        <dbReference type="Proteomes" id="UP000177987"/>
    </source>
</evidence>
<dbReference type="AlphaFoldDB" id="A0A1G2SFK0"/>
<accession>A0A1G2SFK0</accession>
<reference evidence="1 2" key="1">
    <citation type="journal article" date="2016" name="Nat. Commun.">
        <title>Thousands of microbial genomes shed light on interconnected biogeochemical processes in an aquifer system.</title>
        <authorList>
            <person name="Anantharaman K."/>
            <person name="Brown C.T."/>
            <person name="Hug L.A."/>
            <person name="Sharon I."/>
            <person name="Castelle C.J."/>
            <person name="Probst A.J."/>
            <person name="Thomas B.C."/>
            <person name="Singh A."/>
            <person name="Wilkins M.J."/>
            <person name="Karaoz U."/>
            <person name="Brodie E.L."/>
            <person name="Williams K.H."/>
            <person name="Hubbard S.S."/>
            <person name="Banfield J.F."/>
        </authorList>
    </citation>
    <scope>NUCLEOTIDE SEQUENCE [LARGE SCALE GENOMIC DNA]</scope>
</reference>
<sequence length="238" mass="25808">MVFNIKNVKGDVVVSNNQSGGVTSKVNHHTSFINEHKKTLAGAVALIASCVGVLDYFNINPFKKMAEGNQNPINIQDISGDVTVSNNQSGGVTAHTVNITTGLHKRTLTEKKSYIIQELKKKPIAAYRLYYSPNDPEINAFASEINQILTESGWKEISPIKIMAGTSLPPGVTVVVLKPEEPMVTLIDQVWNALGHQGVTGQILPDVENVFTVRGWPPVELPQGMNGTVIFIGPNPLN</sequence>
<proteinExistence type="predicted"/>